<organism evidence="1 2">
    <name type="scientific">Cylindrotheca closterium</name>
    <dbReference type="NCBI Taxonomy" id="2856"/>
    <lineage>
        <taxon>Eukaryota</taxon>
        <taxon>Sar</taxon>
        <taxon>Stramenopiles</taxon>
        <taxon>Ochrophyta</taxon>
        <taxon>Bacillariophyta</taxon>
        <taxon>Bacillariophyceae</taxon>
        <taxon>Bacillariophycidae</taxon>
        <taxon>Bacillariales</taxon>
        <taxon>Bacillariaceae</taxon>
        <taxon>Cylindrotheca</taxon>
    </lineage>
</organism>
<dbReference type="EMBL" id="CAKOGP040001770">
    <property type="protein sequence ID" value="CAJ1950808.1"/>
    <property type="molecule type" value="Genomic_DNA"/>
</dbReference>
<evidence type="ECO:0000313" key="1">
    <source>
        <dbReference type="EMBL" id="CAJ1950808.1"/>
    </source>
</evidence>
<dbReference type="AlphaFoldDB" id="A0AAD2FRP2"/>
<keyword evidence="2" id="KW-1185">Reference proteome</keyword>
<sequence length="247" mass="27902">MKRFKTTMKRFKNTMKRKQSSLKGATEDICNATRTDTARSFDDVKNVGINEVAYRLVGTPIRISCNGGYLAAEDGKIKTGYFFDDPSEFVMEYVLVDDTNGKNSNLRGRKKATGSQNLVAFRLKDTNLYLSQNPYGKLAKAEALNSIAALPIPPEISREIVDFAVGQENISFEGEGFDYRAMQLEQGPPGLLQQFTLEGLRLNQVGVKSVYGKYWRGPHLSNTVMQSSHQLDEEDFSFSRVRDWRKK</sequence>
<proteinExistence type="predicted"/>
<evidence type="ECO:0000313" key="2">
    <source>
        <dbReference type="Proteomes" id="UP001295423"/>
    </source>
</evidence>
<comment type="caution">
    <text evidence="1">The sequence shown here is derived from an EMBL/GenBank/DDBJ whole genome shotgun (WGS) entry which is preliminary data.</text>
</comment>
<dbReference type="Proteomes" id="UP001295423">
    <property type="component" value="Unassembled WGS sequence"/>
</dbReference>
<reference evidence="1" key="1">
    <citation type="submission" date="2023-08" db="EMBL/GenBank/DDBJ databases">
        <authorList>
            <person name="Audoor S."/>
            <person name="Bilcke G."/>
        </authorList>
    </citation>
    <scope>NUCLEOTIDE SEQUENCE</scope>
</reference>
<accession>A0AAD2FRP2</accession>
<gene>
    <name evidence="1" type="ORF">CYCCA115_LOCUS12767</name>
</gene>
<name>A0AAD2FRP2_9STRA</name>
<protein>
    <submittedName>
        <fullName evidence="1">Uncharacterized protein</fullName>
    </submittedName>
</protein>